<dbReference type="EMBL" id="CP019948">
    <property type="protein sequence ID" value="ARN81488.1"/>
    <property type="molecule type" value="Genomic_DNA"/>
</dbReference>
<protein>
    <submittedName>
        <fullName evidence="2">Uncharacterized protein</fullName>
    </submittedName>
</protein>
<dbReference type="Proteomes" id="UP000193978">
    <property type="component" value="Chromosome"/>
</dbReference>
<evidence type="ECO:0000313" key="3">
    <source>
        <dbReference type="Proteomes" id="UP000193978"/>
    </source>
</evidence>
<name>A0A1W6MV60_9HYPH</name>
<proteinExistence type="predicted"/>
<feature type="compositionally biased region" description="Basic and acidic residues" evidence="1">
    <location>
        <begin position="1"/>
        <end position="15"/>
    </location>
</feature>
<dbReference type="KEGG" id="mbry:B1812_10855"/>
<organism evidence="2 3">
    <name type="scientific">Methylocystis bryophila</name>
    <dbReference type="NCBI Taxonomy" id="655015"/>
    <lineage>
        <taxon>Bacteria</taxon>
        <taxon>Pseudomonadati</taxon>
        <taxon>Pseudomonadota</taxon>
        <taxon>Alphaproteobacteria</taxon>
        <taxon>Hyphomicrobiales</taxon>
        <taxon>Methylocystaceae</taxon>
        <taxon>Methylocystis</taxon>
    </lineage>
</organism>
<evidence type="ECO:0000256" key="1">
    <source>
        <dbReference type="SAM" id="MobiDB-lite"/>
    </source>
</evidence>
<feature type="region of interest" description="Disordered" evidence="1">
    <location>
        <begin position="1"/>
        <end position="23"/>
    </location>
</feature>
<keyword evidence="3" id="KW-1185">Reference proteome</keyword>
<accession>A0A1W6MV60</accession>
<dbReference type="AlphaFoldDB" id="A0A1W6MV60"/>
<sequence>MIGGREMEEAVERDGSFNTREGAPEGHYLAEEAFDFSAASRVPCCACPGSLRFSFIGATDLKPAAVMKSKFLLWSRAQEWKAEL</sequence>
<gene>
    <name evidence="2" type="ORF">B1812_10855</name>
</gene>
<evidence type="ECO:0000313" key="2">
    <source>
        <dbReference type="EMBL" id="ARN81488.1"/>
    </source>
</evidence>
<reference evidence="2 3" key="1">
    <citation type="submission" date="2017-02" db="EMBL/GenBank/DDBJ databases">
        <authorList>
            <person name="Peterson S.W."/>
        </authorList>
    </citation>
    <scope>NUCLEOTIDE SEQUENCE [LARGE SCALE GENOMIC DNA]</scope>
    <source>
        <strain evidence="2 3">S285</strain>
    </source>
</reference>